<reference evidence="1" key="1">
    <citation type="submission" date="2019-06" db="EMBL/GenBank/DDBJ databases">
        <authorList>
            <person name="Zheng W."/>
        </authorList>
    </citation>
    <scope>NUCLEOTIDE SEQUENCE</scope>
    <source>
        <strain evidence="1">QDHG01</strain>
    </source>
</reference>
<evidence type="ECO:0000313" key="2">
    <source>
        <dbReference type="Proteomes" id="UP000785679"/>
    </source>
</evidence>
<organism evidence="1 2">
    <name type="scientific">Halteria grandinella</name>
    <dbReference type="NCBI Taxonomy" id="5974"/>
    <lineage>
        <taxon>Eukaryota</taxon>
        <taxon>Sar</taxon>
        <taxon>Alveolata</taxon>
        <taxon>Ciliophora</taxon>
        <taxon>Intramacronucleata</taxon>
        <taxon>Spirotrichea</taxon>
        <taxon>Stichotrichia</taxon>
        <taxon>Sporadotrichida</taxon>
        <taxon>Halteriidae</taxon>
        <taxon>Halteria</taxon>
    </lineage>
</organism>
<dbReference type="EMBL" id="RRYP01012387">
    <property type="protein sequence ID" value="TNV77152.1"/>
    <property type="molecule type" value="Genomic_DNA"/>
</dbReference>
<protein>
    <submittedName>
        <fullName evidence="1">Uncharacterized protein</fullName>
    </submittedName>
</protein>
<sequence>MLVYIPLQMHSQLSSKDDSLLQLYYLLPCREDINISCRSFLQTFLCKPSRRYDRIRPRSWGNDPHLFYSKMVGSKWNIEINLYSSSAIFLQCSRAAQQQCQSIAHESRFIVLRSQYSSQQHLNKEDYQQYFQKQRI</sequence>
<dbReference type="AlphaFoldDB" id="A0A8J8NKE0"/>
<keyword evidence="2" id="KW-1185">Reference proteome</keyword>
<dbReference type="Proteomes" id="UP000785679">
    <property type="component" value="Unassembled WGS sequence"/>
</dbReference>
<evidence type="ECO:0000313" key="1">
    <source>
        <dbReference type="EMBL" id="TNV77152.1"/>
    </source>
</evidence>
<accession>A0A8J8NKE0</accession>
<comment type="caution">
    <text evidence="1">The sequence shown here is derived from an EMBL/GenBank/DDBJ whole genome shotgun (WGS) entry which is preliminary data.</text>
</comment>
<gene>
    <name evidence="1" type="ORF">FGO68_gene16749</name>
</gene>
<name>A0A8J8NKE0_HALGN</name>
<proteinExistence type="predicted"/>